<feature type="region of interest" description="Disordered" evidence="1">
    <location>
        <begin position="16"/>
        <end position="65"/>
    </location>
</feature>
<evidence type="ECO:0000259" key="2">
    <source>
        <dbReference type="PROSITE" id="PS50097"/>
    </source>
</evidence>
<dbReference type="EMBL" id="CCBP010000414">
    <property type="protein sequence ID" value="CDO76777.1"/>
    <property type="molecule type" value="Genomic_DNA"/>
</dbReference>
<dbReference type="STRING" id="5643.A0A060SQG6"/>
<dbReference type="Gene3D" id="3.30.710.10">
    <property type="entry name" value="Potassium Channel Kv1.1, Chain A"/>
    <property type="match status" value="1"/>
</dbReference>
<dbReference type="Proteomes" id="UP000029665">
    <property type="component" value="Unassembled WGS sequence"/>
</dbReference>
<evidence type="ECO:0000313" key="3">
    <source>
        <dbReference type="EMBL" id="CDO76777.1"/>
    </source>
</evidence>
<feature type="compositionally biased region" description="Polar residues" evidence="1">
    <location>
        <begin position="191"/>
        <end position="212"/>
    </location>
</feature>
<dbReference type="InterPro" id="IPR011333">
    <property type="entry name" value="SKP1/BTB/POZ_sf"/>
</dbReference>
<feature type="compositionally biased region" description="Pro residues" evidence="1">
    <location>
        <begin position="40"/>
        <end position="49"/>
    </location>
</feature>
<dbReference type="Pfam" id="PF00651">
    <property type="entry name" value="BTB"/>
    <property type="match status" value="1"/>
</dbReference>
<dbReference type="OMA" id="LPTHPEF"/>
<gene>
    <name evidence="3" type="ORF">BN946_scf184978.g6</name>
</gene>
<feature type="domain" description="BTB" evidence="2">
    <location>
        <begin position="280"/>
        <end position="351"/>
    </location>
</feature>
<feature type="compositionally biased region" description="Low complexity" evidence="1">
    <location>
        <begin position="173"/>
        <end position="186"/>
    </location>
</feature>
<dbReference type="CDD" id="cd18186">
    <property type="entry name" value="BTB_POZ_ZBTB_KLHL-like"/>
    <property type="match status" value="1"/>
</dbReference>
<proteinExistence type="predicted"/>
<name>A0A060SQG6_PYCCI</name>
<accession>A0A060SQG6</accession>
<reference evidence="3" key="1">
    <citation type="submission" date="2014-01" db="EMBL/GenBank/DDBJ databases">
        <title>The genome of the white-rot fungus Pycnoporus cinnabarinus: a basidiomycete model with a versatile arsenal for lignocellulosic biomass breakdown.</title>
        <authorList>
            <person name="Levasseur A."/>
            <person name="Lomascolo A."/>
            <person name="Ruiz-Duenas F.J."/>
            <person name="Uzan E."/>
            <person name="Piumi F."/>
            <person name="Kues U."/>
            <person name="Ram A.F.J."/>
            <person name="Murat C."/>
            <person name="Haon M."/>
            <person name="Benoit I."/>
            <person name="Arfi Y."/>
            <person name="Chevret D."/>
            <person name="Drula E."/>
            <person name="Kwon M.J."/>
            <person name="Gouret P."/>
            <person name="Lesage-Meessen L."/>
            <person name="Lombard V."/>
            <person name="Mariette J."/>
            <person name="Noirot C."/>
            <person name="Park J."/>
            <person name="Patyshakuliyeva A."/>
            <person name="Wieneger R.A.B."/>
            <person name="Wosten H.A.B."/>
            <person name="Martin F."/>
            <person name="Coutinho P.M."/>
            <person name="de Vries R."/>
            <person name="Martinez A.T."/>
            <person name="Klopp C."/>
            <person name="Pontarotti P."/>
            <person name="Henrissat B."/>
            <person name="Record E."/>
        </authorList>
    </citation>
    <scope>NUCLEOTIDE SEQUENCE [LARGE SCALE GENOMIC DNA]</scope>
    <source>
        <strain evidence="3">BRFM137</strain>
    </source>
</reference>
<dbReference type="SUPFAM" id="SSF54695">
    <property type="entry name" value="POZ domain"/>
    <property type="match status" value="1"/>
</dbReference>
<feature type="region of interest" description="Disordered" evidence="1">
    <location>
        <begin position="117"/>
        <end position="254"/>
    </location>
</feature>
<evidence type="ECO:0000313" key="4">
    <source>
        <dbReference type="Proteomes" id="UP000029665"/>
    </source>
</evidence>
<dbReference type="InterPro" id="IPR000210">
    <property type="entry name" value="BTB/POZ_dom"/>
</dbReference>
<dbReference type="HOGENOM" id="CLU_657269_0_0_1"/>
<dbReference type="OrthoDB" id="2593747at2759"/>
<dbReference type="AlphaFoldDB" id="A0A060SQG6"/>
<protein>
    <recommendedName>
        <fullName evidence="2">BTB domain-containing protein</fullName>
    </recommendedName>
</protein>
<comment type="caution">
    <text evidence="3">The sequence shown here is derived from an EMBL/GenBank/DDBJ whole genome shotgun (WGS) entry which is preliminary data.</text>
</comment>
<evidence type="ECO:0000256" key="1">
    <source>
        <dbReference type="SAM" id="MobiDB-lite"/>
    </source>
</evidence>
<dbReference type="PROSITE" id="PS50097">
    <property type="entry name" value="BTB"/>
    <property type="match status" value="1"/>
</dbReference>
<sequence>MAHQYPPMAQRMTPALAHYFDTLEPPSRQPSPWATMSTPSPSPGPPPSPAVWSPQDWTHTGRNGAPTRTLPLLPNASVSAHEMQPLRTNTTFSPLPTHPEFLRNLHSHPMIIEAREDLTRSPSPASSLEFVHQSRPQPAAGPAPVGNAIRQRINAPNAAGSPVPFPSDPRFASPSPANSGMSSSRPLPNVHGSQQSLRSVPSTHQSLHSVPSESGHRPTPVASPDSAAALSSSPRMKATVGPRPRLPALQASNTSATSIPMQAAGEAQALCKKHPVFYMQEGMIVLKESLYKIHKYLLEHHSEYFRRVLAEGPDVLGRSDKIPVPLPSGVTQDAFDCLLDFLYHGIYDPASVSLAHWTTILRVSTRLQCTKIRQYAIRELSARRSSLLAVDAIVLAREYDIPSWLGPAYADLVRRAGPLSEDEAEQLGARTAAQVARAREVLRDEEYALYQQRRYGAKYAFPERPDEQLVARAVNDVFRLSGST</sequence>
<keyword evidence="4" id="KW-1185">Reference proteome</keyword>
<feature type="compositionally biased region" description="Low complexity" evidence="1">
    <location>
        <begin position="220"/>
        <end position="234"/>
    </location>
</feature>
<organism evidence="3 4">
    <name type="scientific">Pycnoporus cinnabarinus</name>
    <name type="common">Cinnabar-red polypore</name>
    <name type="synonym">Trametes cinnabarina</name>
    <dbReference type="NCBI Taxonomy" id="5643"/>
    <lineage>
        <taxon>Eukaryota</taxon>
        <taxon>Fungi</taxon>
        <taxon>Dikarya</taxon>
        <taxon>Basidiomycota</taxon>
        <taxon>Agaricomycotina</taxon>
        <taxon>Agaricomycetes</taxon>
        <taxon>Polyporales</taxon>
        <taxon>Polyporaceae</taxon>
        <taxon>Trametes</taxon>
    </lineage>
</organism>